<organism evidence="7 8">
    <name type="scientific">Paenimyroides aestuarii</name>
    <dbReference type="NCBI Taxonomy" id="2968490"/>
    <lineage>
        <taxon>Bacteria</taxon>
        <taxon>Pseudomonadati</taxon>
        <taxon>Bacteroidota</taxon>
        <taxon>Flavobacteriia</taxon>
        <taxon>Flavobacteriales</taxon>
        <taxon>Flavobacteriaceae</taxon>
        <taxon>Paenimyroides</taxon>
    </lineage>
</organism>
<comment type="subcellular location">
    <subcellularLocation>
        <location evidence="1">Membrane</location>
        <topology evidence="1">Single-pass membrane protein</topology>
    </subcellularLocation>
</comment>
<keyword evidence="4" id="KW-0472">Membrane</keyword>
<evidence type="ECO:0000259" key="6">
    <source>
        <dbReference type="Pfam" id="PF04357"/>
    </source>
</evidence>
<reference evidence="7 8" key="1">
    <citation type="submission" date="2022-08" db="EMBL/GenBank/DDBJ databases">
        <title>Myroides zhujiangensis sp. nov., a novel bacterium isolated from sediment in the Pearl River Estuary.</title>
        <authorList>
            <person name="Cui L."/>
        </authorList>
    </citation>
    <scope>NUCLEOTIDE SEQUENCE [LARGE SCALE GENOMIC DNA]</scope>
    <source>
        <strain evidence="7 8">SCSIO 72103</strain>
    </source>
</reference>
<dbReference type="Pfam" id="PF05359">
    <property type="entry name" value="DUF748"/>
    <property type="match status" value="1"/>
</dbReference>
<evidence type="ECO:0000256" key="5">
    <source>
        <dbReference type="SAM" id="MobiDB-lite"/>
    </source>
</evidence>
<dbReference type="EMBL" id="CP102382">
    <property type="protein sequence ID" value="UUV20795.1"/>
    <property type="molecule type" value="Genomic_DNA"/>
</dbReference>
<dbReference type="Proteomes" id="UP001317001">
    <property type="component" value="Chromosome"/>
</dbReference>
<dbReference type="InterPro" id="IPR007452">
    <property type="entry name" value="TamB_C"/>
</dbReference>
<accession>A0ABY5NQI9</accession>
<sequence length="1679" mass="185859">MKKKILKVIKYVLITLASLLVLILAAIYSLQFPAVQNFVKDKLVNYLQEKIQTKVSLNRVYVHFPNKIELEQLYLEDQNADTLLYVNHLNVGLDLPQLLNNKAEFTAIELDGLTANVEKRADSTFNFDYIIDAFATNDEEDDESKPFIIDLDKIHLQNINVTYNDRTSKNDIALKLTDLQTVVEVFDLEKNNYAVDYINADGFQLIFNQGMLKEVAANTEEKVDSLSEENPLNIAVNALNLTNFDVLYDDENSATRAKIVFAKLQSKIKKIDLPTNSFNISDLQFHDAFVNVLLTPMSKASQSVNDSATNNQEEVAAETNPFKVFLNKANLQNVNVVYNNGLSENTSKAFNANHLDIKKLTANINDLELIGSNVKGIIQEASFTETSGFLLEELSTKFVYGEKETLLENLTLKTPNTFLQRSLKLQYQSIDDFTNNLGNVALEANLPDTKIGFKDILWLAPDLKNTAPFNSYPTAVLNVSANLKGKVNDLLVQEFKLSGLGSLNVNASGTIKNALDTDRLWMNLKIANLTADKRLINNLAPKNAIPNSIEIPENMNLSGKIKGGLNDLYADLGLQSSFGNAKFTGTFNQKVKNAEKYDINASLASFNVGKLLKQPDLGIVTAQAKINGTGFNFEQNNATIDAFVTQATYKGYTYQGVDLKGKISNGNYEATLRSDDENAKLNIAASGVYNATQPTVKTDGTIFKIDLNKLGFYDTPMALAGKLNADFSSLNPDALNGEMLLQDFVLSDGDEIYPISTISLKAVSNDSINSIDLKSQIVDAAITGKYKLTEISASLLSTLNQYYHFQKESDPKKPISPSQYFDFKGKIKNDDLIRKFAPALTSFQTINLYGSYNADSRKITVYGSVPQVQYDAYQLNDIKLSAGNDEESLNYSVTLNQLDSEQFRLENIVLDGFIANDVIDYNLLVKDDNEEVQYKIAGNVATANDLIDLSLKQDGFVLNYDAWSVAPNNKLTVYPTGLVAQNLDLTSANSSITINSEGDTPAAPLNIQFKDFKIETLTEIVRKDSLPAEGTINGKAVLKDVMNDLRLTADLNIKDLKVFGNAIGTIDALVANETSSLYNADIKLSGFNNNLSLLGSYDTAASKFDANLDIKALQMTSIQGFSMNQLSDAKGYISGKLKLTGTTDAPSILGNVQFNDAGFGVTQLNTTFQNMNDEIQFTNRGIVFKSFKINDTDGNALTINGAVLTKTYQDFNFDLNLSARNFKVVNSTKTDNQMLYGVMAINANIGVKGNLDLPKIDGTINVTDKTDFTFVMPQSSPALQEREGIIEFVDQDQLALEDTIEDPEEDLNQTLSGLDVNLNIELDKEAQMSIVIDKANGDFIKLQGEGQLTGGIDPSGKTTLVGRYEVNEGAYEMSVSLLKRRFIIQKGSSITWTGEPTKADVDITAIYKTKAAPYDLVQQQVGNDEISNLYKQRIPFNTLLKMSGELLKPIITFDIEVDGNNPGIPTEITAAVSNKLSELRTEESEMNKQVFALLLLNRFIGENPFQSSAGMSAESVARQSVSRMLSEQLNNIAADLIDGVELNFDLESTDDYSTGTQQNRTDLNVNISKTLLNDRLKVSVGSNFGLEGNERQNEQMTNIAGDIQIEYLLSKDGRYLLKAYRKDEYQVALQGQIIETGVGFVITLDYNKFRELINRSKRNRAFRKQQRKLQNEQATSTTK</sequence>
<proteinExistence type="predicted"/>
<evidence type="ECO:0000313" key="8">
    <source>
        <dbReference type="Proteomes" id="UP001317001"/>
    </source>
</evidence>
<name>A0ABY5NQI9_9FLAO</name>
<protein>
    <submittedName>
        <fullName evidence="7">Translocation/assembly module TamB domain-containing protein</fullName>
    </submittedName>
</protein>
<dbReference type="PANTHER" id="PTHR36985:SF1">
    <property type="entry name" value="TRANSLOCATION AND ASSEMBLY MODULE SUBUNIT TAMB"/>
    <property type="match status" value="1"/>
</dbReference>
<evidence type="ECO:0000256" key="4">
    <source>
        <dbReference type="ARBA" id="ARBA00023136"/>
    </source>
</evidence>
<keyword evidence="3" id="KW-1133">Transmembrane helix</keyword>
<dbReference type="InterPro" id="IPR008023">
    <property type="entry name" value="DUF748"/>
</dbReference>
<gene>
    <name evidence="7" type="ORF">NPX36_10765</name>
</gene>
<dbReference type="Pfam" id="PF04357">
    <property type="entry name" value="TamB"/>
    <property type="match status" value="1"/>
</dbReference>
<evidence type="ECO:0000256" key="2">
    <source>
        <dbReference type="ARBA" id="ARBA00022692"/>
    </source>
</evidence>
<keyword evidence="2" id="KW-0812">Transmembrane</keyword>
<keyword evidence="8" id="KW-1185">Reference proteome</keyword>
<evidence type="ECO:0000256" key="1">
    <source>
        <dbReference type="ARBA" id="ARBA00004167"/>
    </source>
</evidence>
<dbReference type="PANTHER" id="PTHR36985">
    <property type="entry name" value="TRANSLOCATION AND ASSEMBLY MODULE SUBUNIT TAMB"/>
    <property type="match status" value="1"/>
</dbReference>
<evidence type="ECO:0000313" key="7">
    <source>
        <dbReference type="EMBL" id="UUV20795.1"/>
    </source>
</evidence>
<feature type="domain" description="Translocation and assembly module TamB C-terminal" evidence="6">
    <location>
        <begin position="1187"/>
        <end position="1629"/>
    </location>
</feature>
<evidence type="ECO:0000256" key="3">
    <source>
        <dbReference type="ARBA" id="ARBA00022989"/>
    </source>
</evidence>
<feature type="region of interest" description="Disordered" evidence="5">
    <location>
        <begin position="1660"/>
        <end position="1679"/>
    </location>
</feature>